<keyword evidence="1" id="KW-0963">Cytoplasm</keyword>
<keyword evidence="6" id="KW-1185">Reference proteome</keyword>
<dbReference type="GO" id="GO:0003677">
    <property type="term" value="F:DNA binding"/>
    <property type="evidence" value="ECO:0007669"/>
    <property type="project" value="UniProtKB-KW"/>
</dbReference>
<dbReference type="FunFam" id="2.60.260.20:FF:000013">
    <property type="entry name" value="DnaJ subfamily B member 11"/>
    <property type="match status" value="1"/>
</dbReference>
<dbReference type="SUPFAM" id="SSF49493">
    <property type="entry name" value="HSP40/DnaJ peptide-binding domain"/>
    <property type="match status" value="2"/>
</dbReference>
<dbReference type="Pfam" id="PF01556">
    <property type="entry name" value="DnaJ_C"/>
    <property type="match status" value="1"/>
</dbReference>
<sequence length="328" mass="36863">MEFKDYYAILGVPETASADDIRQAFRKLARQYHPDVAKDKVRAEEKFKEINEAYEVLGDPDKRRRYDELRRAWKEGAVAAGVGGGPRAQWRWEPVEEEGFPFGFEGTGFSDFFERFFGPGADIFGELFRRRAGTFRGDTGVSTDYERGRDLEADILVSLEEVLRGGTRTVRVRFPSSQGRTIERVYQVRIPPGVREGQRIRLPGQGEPGRGNAPSGDLYLRVRLERHPVFQVGDSDLYCELPIAPWEAVLGGKAELQSLDGKIELKIPPGSQAGSRLRLPGLGLPRPEGGRGDLYVTLRVVVPEKVTAKERALWEELARVSSFRPRAS</sequence>
<dbReference type="EMBL" id="CAJNOB010000007">
    <property type="protein sequence ID" value="CAF0694018.1"/>
    <property type="molecule type" value="Genomic_DNA"/>
</dbReference>
<dbReference type="PROSITE" id="PS00636">
    <property type="entry name" value="DNAJ_1"/>
    <property type="match status" value="1"/>
</dbReference>
<dbReference type="SUPFAM" id="SSF46565">
    <property type="entry name" value="Chaperone J-domain"/>
    <property type="match status" value="1"/>
</dbReference>
<dbReference type="InterPro" id="IPR008971">
    <property type="entry name" value="HSP40/DnaJ_pept-bd"/>
</dbReference>
<evidence type="ECO:0000313" key="6">
    <source>
        <dbReference type="Proteomes" id="UP000663859"/>
    </source>
</evidence>
<evidence type="ECO:0000259" key="4">
    <source>
        <dbReference type="PROSITE" id="PS50076"/>
    </source>
</evidence>
<dbReference type="PANTHER" id="PTHR43096">
    <property type="entry name" value="DNAJ HOMOLOG 1, MITOCHONDRIAL-RELATED"/>
    <property type="match status" value="1"/>
</dbReference>
<dbReference type="PANTHER" id="PTHR43096:SF52">
    <property type="entry name" value="DNAJ HOMOLOG 1, MITOCHONDRIAL-RELATED"/>
    <property type="match status" value="1"/>
</dbReference>
<proteinExistence type="predicted"/>
<dbReference type="Proteomes" id="UP000663859">
    <property type="component" value="Unassembled WGS sequence"/>
</dbReference>
<keyword evidence="3" id="KW-0143">Chaperone</keyword>
<keyword evidence="2 5" id="KW-0238">DNA-binding</keyword>
<dbReference type="InterPro" id="IPR001623">
    <property type="entry name" value="DnaJ_domain"/>
</dbReference>
<dbReference type="SMART" id="SM00271">
    <property type="entry name" value="DnaJ"/>
    <property type="match status" value="1"/>
</dbReference>
<reference evidence="5" key="1">
    <citation type="submission" date="2021-02" db="EMBL/GenBank/DDBJ databases">
        <authorList>
            <person name="Cremers G."/>
            <person name="Picone N."/>
        </authorList>
    </citation>
    <scope>NUCLEOTIDE SEQUENCE</scope>
    <source>
        <strain evidence="5">PQ17</strain>
    </source>
</reference>
<feature type="domain" description="J" evidence="4">
    <location>
        <begin position="5"/>
        <end position="70"/>
    </location>
</feature>
<name>A0A8J2BMV3_9BACT</name>
<dbReference type="InterPro" id="IPR018253">
    <property type="entry name" value="DnaJ_domain_CS"/>
</dbReference>
<evidence type="ECO:0000256" key="2">
    <source>
        <dbReference type="ARBA" id="ARBA00023125"/>
    </source>
</evidence>
<dbReference type="GO" id="GO:0042026">
    <property type="term" value="P:protein refolding"/>
    <property type="evidence" value="ECO:0007669"/>
    <property type="project" value="TreeGrafter"/>
</dbReference>
<evidence type="ECO:0000256" key="1">
    <source>
        <dbReference type="ARBA" id="ARBA00022490"/>
    </source>
</evidence>
<dbReference type="Gene3D" id="2.60.260.20">
    <property type="entry name" value="Urease metallochaperone UreE, N-terminal domain"/>
    <property type="match status" value="2"/>
</dbReference>
<dbReference type="GO" id="GO:0051082">
    <property type="term" value="F:unfolded protein binding"/>
    <property type="evidence" value="ECO:0007669"/>
    <property type="project" value="InterPro"/>
</dbReference>
<dbReference type="GO" id="GO:0005737">
    <property type="term" value="C:cytoplasm"/>
    <property type="evidence" value="ECO:0007669"/>
    <property type="project" value="TreeGrafter"/>
</dbReference>
<evidence type="ECO:0000313" key="5">
    <source>
        <dbReference type="EMBL" id="CAF0694018.1"/>
    </source>
</evidence>
<dbReference type="InterPro" id="IPR036869">
    <property type="entry name" value="J_dom_sf"/>
</dbReference>
<dbReference type="Gene3D" id="1.10.287.110">
    <property type="entry name" value="DnaJ domain"/>
    <property type="match status" value="1"/>
</dbReference>
<organism evidence="5 6">
    <name type="scientific">Candidatus Methylacidithermus pantelleriae</name>
    <dbReference type="NCBI Taxonomy" id="2744239"/>
    <lineage>
        <taxon>Bacteria</taxon>
        <taxon>Pseudomonadati</taxon>
        <taxon>Verrucomicrobiota</taxon>
        <taxon>Methylacidiphilae</taxon>
        <taxon>Methylacidiphilales</taxon>
        <taxon>Methylacidiphilaceae</taxon>
        <taxon>Candidatus Methylacidithermus</taxon>
    </lineage>
</organism>
<dbReference type="RefSeq" id="WP_174582973.1">
    <property type="nucleotide sequence ID" value="NZ_CAJNOB010000007.1"/>
</dbReference>
<dbReference type="CDD" id="cd06257">
    <property type="entry name" value="DnaJ"/>
    <property type="match status" value="1"/>
</dbReference>
<dbReference type="AlphaFoldDB" id="A0A8J2BMV3"/>
<dbReference type="CDD" id="cd10747">
    <property type="entry name" value="DnaJ_C"/>
    <property type="match status" value="1"/>
</dbReference>
<gene>
    <name evidence="5" type="primary">cbpA</name>
    <name evidence="5" type="ORF">MPNT_150050</name>
</gene>
<dbReference type="Pfam" id="PF00226">
    <property type="entry name" value="DnaJ"/>
    <property type="match status" value="1"/>
</dbReference>
<protein>
    <submittedName>
        <fullName evidence="5">Curved DNA-binding protein</fullName>
    </submittedName>
</protein>
<dbReference type="PROSITE" id="PS50076">
    <property type="entry name" value="DNAJ_2"/>
    <property type="match status" value="1"/>
</dbReference>
<evidence type="ECO:0000256" key="3">
    <source>
        <dbReference type="ARBA" id="ARBA00023186"/>
    </source>
</evidence>
<dbReference type="FunFam" id="2.60.260.20:FF:000008">
    <property type="entry name" value="Curved DNA-binding protein"/>
    <property type="match status" value="1"/>
</dbReference>
<dbReference type="InterPro" id="IPR002939">
    <property type="entry name" value="DnaJ_C"/>
</dbReference>
<accession>A0A8J2BMV3</accession>
<comment type="caution">
    <text evidence="5">The sequence shown here is derived from an EMBL/GenBank/DDBJ whole genome shotgun (WGS) entry which is preliminary data.</text>
</comment>
<dbReference type="PRINTS" id="PR00625">
    <property type="entry name" value="JDOMAIN"/>
</dbReference>